<keyword evidence="3" id="KW-1185">Reference proteome</keyword>
<evidence type="ECO:0000256" key="1">
    <source>
        <dbReference type="SAM" id="MobiDB-lite"/>
    </source>
</evidence>
<name>A0A1E5P1J0_9ACTN</name>
<feature type="region of interest" description="Disordered" evidence="1">
    <location>
        <begin position="18"/>
        <end position="61"/>
    </location>
</feature>
<gene>
    <name evidence="2" type="ORF">AS594_01805</name>
</gene>
<proteinExistence type="predicted"/>
<evidence type="ECO:0000313" key="2">
    <source>
        <dbReference type="EMBL" id="OEJ23411.1"/>
    </source>
</evidence>
<accession>A0A1E5P1J0</accession>
<evidence type="ECO:0000313" key="3">
    <source>
        <dbReference type="Proteomes" id="UP000095759"/>
    </source>
</evidence>
<dbReference type="AlphaFoldDB" id="A0A1E5P1J0"/>
<comment type="caution">
    <text evidence="2">The sequence shown here is derived from an EMBL/GenBank/DDBJ whole genome shotgun (WGS) entry which is preliminary data.</text>
</comment>
<protein>
    <submittedName>
        <fullName evidence="2">Uncharacterized protein</fullName>
    </submittedName>
</protein>
<sequence length="88" mass="9333">MLVWCALWARGLRRAAHESSEACRTSMTKDPVGRAAESHARPAARTSSPPAMSGLGSKRPSRRALAVVMKTIIRPAIGSRAAPEAKAP</sequence>
<feature type="compositionally biased region" description="Low complexity" evidence="1">
    <location>
        <begin position="41"/>
        <end position="53"/>
    </location>
</feature>
<dbReference type="Proteomes" id="UP000095759">
    <property type="component" value="Unassembled WGS sequence"/>
</dbReference>
<dbReference type="EMBL" id="MEHJ01000001">
    <property type="protein sequence ID" value="OEJ23411.1"/>
    <property type="molecule type" value="Genomic_DNA"/>
</dbReference>
<reference evidence="2 3" key="1">
    <citation type="submission" date="2016-08" db="EMBL/GenBank/DDBJ databases">
        <title>Complete genome sequence of Streptomyces agglomeratus strain 6-3-2, a novel anti-MRSA actinomycete isolated from Wuli of Tebit, China.</title>
        <authorList>
            <person name="Chen X."/>
        </authorList>
    </citation>
    <scope>NUCLEOTIDE SEQUENCE [LARGE SCALE GENOMIC DNA]</scope>
    <source>
        <strain evidence="2 3">6-3-2</strain>
    </source>
</reference>
<organism evidence="2 3">
    <name type="scientific">Streptomyces agglomeratus</name>
    <dbReference type="NCBI Taxonomy" id="285458"/>
    <lineage>
        <taxon>Bacteria</taxon>
        <taxon>Bacillati</taxon>
        <taxon>Actinomycetota</taxon>
        <taxon>Actinomycetes</taxon>
        <taxon>Kitasatosporales</taxon>
        <taxon>Streptomycetaceae</taxon>
        <taxon>Streptomyces</taxon>
    </lineage>
</organism>